<sequence>MNQLDTSSFSDPDGFCQTLQRVQNTKSILRDHLFTSNPINQEEHQKSIPADCTSDHLEQNKKVSHQGCLPWWFIFVGWLLVIGTSVIAGYFTMLYGLKFGKERSISWLVSMVISFFHSLLLIQPIKVRACTFWSLSTPSMTLNYFYSSRTSLHLAKQVICLAVFFALVIKKVEGEDFQNVVFEKSEKTPGDENNQHTRRWEGSLYEPPPPADIERMKRKKILEQKAFALLTEILTYLGFMWMLLLVAFGQKDPNAFFLNQHIINSFTQNVPDSVSTQGVFMWANTSLLPNLFGEFQGFITDGKSKLVGNARLRQLRVQKNSCQVAGSMLTFVSNCNAVYSWEMEDMGSYEPGWNHSLLDNISTSTSRPWKYQTQSELRNRPFWGRLETYRGGGYVADLGPNLLQARGTLDYLWNNKWLDEYTRAVFAEFTVYNANVNLFCIVTFLMETAAVGAFRLYSELQIVRLYQAMDGLYFSVMVAEILYLLFILYYMFQQGKLMKQQRWSYFKNKWNLLELSIILLSWSAVALFIKRTLLGNRDLAYYQNHKDQFASFYDTATADIMLQYSIAFLVLLSNIKLWHLLRLNPKMNLITAALRRASTHIFLNLVVIAIILVAYAVTSNIIYGWELASYKTFTSALLTLICLQIGIFNFDEVLNDDHLIGGLLFGSCTILLTFVVLNLFVAVILVSLEEEQKQHKPSEEEEVVDLLLNNICSLFGIRYKNEKKLMGLDVNGSGALAVNNSRDFLNTSSADVNIYQKTGH</sequence>
<dbReference type="EMBL" id="JAAVVJ010000009">
    <property type="protein sequence ID" value="KAF7216062.1"/>
    <property type="molecule type" value="Genomic_DNA"/>
</dbReference>
<dbReference type="KEGG" id="nfu:107390174"/>
<dbReference type="PANTHER" id="PTHR10877">
    <property type="entry name" value="POLYCYSTIN FAMILY MEMBER"/>
    <property type="match status" value="1"/>
</dbReference>
<dbReference type="FunFam" id="1.10.287.70:FF:000086">
    <property type="entry name" value="Polycystic kidney disease 2"/>
    <property type="match status" value="1"/>
</dbReference>
<dbReference type="InterPro" id="IPR003915">
    <property type="entry name" value="PKD_2"/>
</dbReference>
<comment type="similarity">
    <text evidence="2">Belongs to the polycystin family.</text>
</comment>
<feature type="domain" description="Polycystin" evidence="10">
    <location>
        <begin position="277"/>
        <end position="465"/>
    </location>
</feature>
<dbReference type="GO" id="GO:0005509">
    <property type="term" value="F:calcium ion binding"/>
    <property type="evidence" value="ECO:0007669"/>
    <property type="project" value="InterPro"/>
</dbReference>
<protein>
    <submittedName>
        <fullName evidence="11">Transcript variant X1</fullName>
    </submittedName>
</protein>
<dbReference type="GO" id="GO:0050982">
    <property type="term" value="P:detection of mechanical stimulus"/>
    <property type="evidence" value="ECO:0007669"/>
    <property type="project" value="TreeGrafter"/>
</dbReference>
<keyword evidence="3 8" id="KW-0812">Transmembrane</keyword>
<evidence type="ECO:0000313" key="12">
    <source>
        <dbReference type="Proteomes" id="UP000822369"/>
    </source>
</evidence>
<dbReference type="Gene3D" id="1.10.287.70">
    <property type="match status" value="1"/>
</dbReference>
<dbReference type="GO" id="GO:0016020">
    <property type="term" value="C:membrane"/>
    <property type="evidence" value="ECO:0007669"/>
    <property type="project" value="UniProtKB-SubCell"/>
</dbReference>
<dbReference type="InterPro" id="IPR046791">
    <property type="entry name" value="Polycystin_dom"/>
</dbReference>
<evidence type="ECO:0000256" key="5">
    <source>
        <dbReference type="ARBA" id="ARBA00023136"/>
    </source>
</evidence>
<feature type="disulfide bond" evidence="7">
    <location>
        <begin position="322"/>
        <end position="335"/>
    </location>
</feature>
<keyword evidence="4 8" id="KW-1133">Transmembrane helix</keyword>
<feature type="domain" description="Polycystin cation channel PKD1/PKD2" evidence="9">
    <location>
        <begin position="472"/>
        <end position="687"/>
    </location>
</feature>
<evidence type="ECO:0000256" key="6">
    <source>
        <dbReference type="ARBA" id="ARBA00023180"/>
    </source>
</evidence>
<proteinExistence type="inferred from homology"/>
<evidence type="ECO:0000259" key="10">
    <source>
        <dbReference type="Pfam" id="PF20519"/>
    </source>
</evidence>
<evidence type="ECO:0000256" key="7">
    <source>
        <dbReference type="PIRSR" id="PIRSR603915-2"/>
    </source>
</evidence>
<comment type="caution">
    <text evidence="11">The sequence shown here is derived from an EMBL/GenBank/DDBJ whole genome shotgun (WGS) entry which is preliminary data.</text>
</comment>
<name>A0A9D2Y9N2_NOTFU</name>
<dbReference type="Pfam" id="PF20519">
    <property type="entry name" value="Polycystin_dom"/>
    <property type="match status" value="1"/>
</dbReference>
<evidence type="ECO:0000259" key="9">
    <source>
        <dbReference type="Pfam" id="PF08016"/>
    </source>
</evidence>
<feature type="transmembrane region" description="Helical" evidence="8">
    <location>
        <begin position="472"/>
        <end position="492"/>
    </location>
</feature>
<evidence type="ECO:0000256" key="2">
    <source>
        <dbReference type="ARBA" id="ARBA00007200"/>
    </source>
</evidence>
<accession>A0A9D2Y9N2</accession>
<dbReference type="Proteomes" id="UP000822369">
    <property type="component" value="Chromosome 9"/>
</dbReference>
<dbReference type="InterPro" id="IPR013122">
    <property type="entry name" value="PKD1_2_channel"/>
</dbReference>
<dbReference type="PRINTS" id="PR01433">
    <property type="entry name" value="POLYCYSTIN2"/>
</dbReference>
<evidence type="ECO:0000313" key="11">
    <source>
        <dbReference type="EMBL" id="KAF7216062.1"/>
    </source>
</evidence>
<dbReference type="AlphaFoldDB" id="A0A9D2Y9N2"/>
<feature type="transmembrane region" description="Helical" evidence="8">
    <location>
        <begin position="105"/>
        <end position="122"/>
    </location>
</feature>
<organism evidence="11 12">
    <name type="scientific">Nothobranchius furzeri</name>
    <name type="common">Turquoise killifish</name>
    <dbReference type="NCBI Taxonomy" id="105023"/>
    <lineage>
        <taxon>Eukaryota</taxon>
        <taxon>Metazoa</taxon>
        <taxon>Chordata</taxon>
        <taxon>Craniata</taxon>
        <taxon>Vertebrata</taxon>
        <taxon>Euteleostomi</taxon>
        <taxon>Actinopterygii</taxon>
        <taxon>Neopterygii</taxon>
        <taxon>Teleostei</taxon>
        <taxon>Neoteleostei</taxon>
        <taxon>Acanthomorphata</taxon>
        <taxon>Ovalentaria</taxon>
        <taxon>Atherinomorphae</taxon>
        <taxon>Cyprinodontiformes</taxon>
        <taxon>Nothobranchiidae</taxon>
        <taxon>Nothobranchius</taxon>
    </lineage>
</organism>
<evidence type="ECO:0000256" key="1">
    <source>
        <dbReference type="ARBA" id="ARBA00004141"/>
    </source>
</evidence>
<comment type="subcellular location">
    <subcellularLocation>
        <location evidence="1">Membrane</location>
        <topology evidence="1">Multi-pass membrane protein</topology>
    </subcellularLocation>
</comment>
<feature type="transmembrane region" description="Helical" evidence="8">
    <location>
        <begin position="561"/>
        <end position="581"/>
    </location>
</feature>
<evidence type="ECO:0000256" key="8">
    <source>
        <dbReference type="SAM" id="Phobius"/>
    </source>
</evidence>
<feature type="transmembrane region" description="Helical" evidence="8">
    <location>
        <begin position="226"/>
        <end position="248"/>
    </location>
</feature>
<keyword evidence="6" id="KW-0325">Glycoprotein</keyword>
<feature type="transmembrane region" description="Helical" evidence="8">
    <location>
        <begin position="629"/>
        <end position="650"/>
    </location>
</feature>
<gene>
    <name evidence="11" type="ORF">G4P62_013850</name>
</gene>
<feature type="transmembrane region" description="Helical" evidence="8">
    <location>
        <begin position="512"/>
        <end position="529"/>
    </location>
</feature>
<keyword evidence="5 8" id="KW-0472">Membrane</keyword>
<reference evidence="11" key="1">
    <citation type="submission" date="2020-03" db="EMBL/GenBank/DDBJ databases">
        <title>Intra-Species Differences in Population Size shape Life History and Genome Evolution.</title>
        <authorList>
            <person name="Willemsen D."/>
            <person name="Cui R."/>
            <person name="Valenzano D.R."/>
        </authorList>
    </citation>
    <scope>NUCLEOTIDE SEQUENCE</scope>
    <source>
        <strain evidence="11">GRZ</strain>
        <tissue evidence="11">Whole</tissue>
    </source>
</reference>
<dbReference type="InterPro" id="IPR051223">
    <property type="entry name" value="Polycystin"/>
</dbReference>
<evidence type="ECO:0000256" key="3">
    <source>
        <dbReference type="ARBA" id="ARBA00022692"/>
    </source>
</evidence>
<dbReference type="Pfam" id="PF08016">
    <property type="entry name" value="PKD_channel"/>
    <property type="match status" value="1"/>
</dbReference>
<evidence type="ECO:0000256" key="4">
    <source>
        <dbReference type="ARBA" id="ARBA00022989"/>
    </source>
</evidence>
<dbReference type="GO" id="GO:0005262">
    <property type="term" value="F:calcium channel activity"/>
    <property type="evidence" value="ECO:0007669"/>
    <property type="project" value="TreeGrafter"/>
</dbReference>
<feature type="transmembrane region" description="Helical" evidence="8">
    <location>
        <begin position="601"/>
        <end position="623"/>
    </location>
</feature>
<feature type="transmembrane region" description="Helical" evidence="8">
    <location>
        <begin position="662"/>
        <end position="688"/>
    </location>
</feature>
<dbReference type="PANTHER" id="PTHR10877:SF134">
    <property type="entry name" value="POLYCYSTIN-1-LIKE PROTEIN 2"/>
    <property type="match status" value="1"/>
</dbReference>
<feature type="transmembrane region" description="Helical" evidence="8">
    <location>
        <begin position="71"/>
        <end position="93"/>
    </location>
</feature>